<dbReference type="Pfam" id="PF13487">
    <property type="entry name" value="HD_5"/>
    <property type="match status" value="1"/>
</dbReference>
<reference evidence="2 3" key="1">
    <citation type="submission" date="2018-08" db="EMBL/GenBank/DDBJ databases">
        <title>Paenibacillus sp. M4BSY-1, whole genome shotgun sequence.</title>
        <authorList>
            <person name="Tuo L."/>
        </authorList>
    </citation>
    <scope>NUCLEOTIDE SEQUENCE [LARGE SCALE GENOMIC DNA]</scope>
    <source>
        <strain evidence="2 3">M4BSY-1</strain>
    </source>
</reference>
<dbReference type="InterPro" id="IPR006675">
    <property type="entry name" value="HDIG_dom"/>
</dbReference>
<dbReference type="InterPro" id="IPR003607">
    <property type="entry name" value="HD/PDEase_dom"/>
</dbReference>
<feature type="domain" description="HD-GYP" evidence="1">
    <location>
        <begin position="118"/>
        <end position="313"/>
    </location>
</feature>
<dbReference type="SMART" id="SM00471">
    <property type="entry name" value="HDc"/>
    <property type="match status" value="1"/>
</dbReference>
<dbReference type="InterPro" id="IPR037522">
    <property type="entry name" value="HD_GYP_dom"/>
</dbReference>
<comment type="caution">
    <text evidence="2">The sequence shown here is derived from an EMBL/GenBank/DDBJ whole genome shotgun (WGS) entry which is preliminary data.</text>
</comment>
<protein>
    <submittedName>
        <fullName evidence="2">HD-GYP domain-containing protein</fullName>
    </submittedName>
</protein>
<dbReference type="AlphaFoldDB" id="A0A371P0E1"/>
<evidence type="ECO:0000313" key="3">
    <source>
        <dbReference type="Proteomes" id="UP000261905"/>
    </source>
</evidence>
<dbReference type="CDD" id="cd00077">
    <property type="entry name" value="HDc"/>
    <property type="match status" value="1"/>
</dbReference>
<organism evidence="2 3">
    <name type="scientific">Paenibacillus paeoniae</name>
    <dbReference type="NCBI Taxonomy" id="2292705"/>
    <lineage>
        <taxon>Bacteria</taxon>
        <taxon>Bacillati</taxon>
        <taxon>Bacillota</taxon>
        <taxon>Bacilli</taxon>
        <taxon>Bacillales</taxon>
        <taxon>Paenibacillaceae</taxon>
        <taxon>Paenibacillus</taxon>
    </lineage>
</organism>
<dbReference type="Proteomes" id="UP000261905">
    <property type="component" value="Unassembled WGS sequence"/>
</dbReference>
<dbReference type="OrthoDB" id="9759601at2"/>
<dbReference type="PANTHER" id="PTHR43155:SF2">
    <property type="entry name" value="CYCLIC DI-GMP PHOSPHODIESTERASE PA4108"/>
    <property type="match status" value="1"/>
</dbReference>
<evidence type="ECO:0000313" key="2">
    <source>
        <dbReference type="EMBL" id="REK69365.1"/>
    </source>
</evidence>
<gene>
    <name evidence="2" type="ORF">DX130_24705</name>
</gene>
<dbReference type="PANTHER" id="PTHR43155">
    <property type="entry name" value="CYCLIC DI-GMP PHOSPHODIESTERASE PA4108-RELATED"/>
    <property type="match status" value="1"/>
</dbReference>
<sequence length="360" mass="40789">MRIHVTDLVDGDQLSHDIFNNYGLHVLSKGTIVTKAEISRLLQHQIDYVDIDERTAPLQANKRSGRTIESTVNPKWLPKVQPIYENAVKSFENFFSTAVSTGKIDNDEVSAVLQPLLNNLQLERDVVSMLLLLNTSDNYTYQHSVQVGMLSYYLASWLGYSAADAAMIGKAGFLHDIGKCKIDDAILNKPGKLSAEEFNEVKRHTEYGHTIILQSFDDSTLAVGALQHHERMDGSGYPHGLKGEDIHPISKIIAVVDIYSAMISARVYQKERDLLYVLRELHRLSFSQLDPETTHTFIKHMIPNFIGKHVQLSNEDSGQDELGIIVMTHPTEFFRPLVQIGEQFLDLTIERDYEIKHVYI</sequence>
<dbReference type="RefSeq" id="WP_116049930.1">
    <property type="nucleotide sequence ID" value="NZ_QUBQ01000008.1"/>
</dbReference>
<name>A0A371P0E1_9BACL</name>
<dbReference type="NCBIfam" id="TIGR00277">
    <property type="entry name" value="HDIG"/>
    <property type="match status" value="1"/>
</dbReference>
<dbReference type="EMBL" id="QUBQ01000008">
    <property type="protein sequence ID" value="REK69365.1"/>
    <property type="molecule type" value="Genomic_DNA"/>
</dbReference>
<keyword evidence="3" id="KW-1185">Reference proteome</keyword>
<evidence type="ECO:0000259" key="1">
    <source>
        <dbReference type="PROSITE" id="PS51832"/>
    </source>
</evidence>
<dbReference type="SUPFAM" id="SSF109604">
    <property type="entry name" value="HD-domain/PDEase-like"/>
    <property type="match status" value="1"/>
</dbReference>
<dbReference type="PROSITE" id="PS51832">
    <property type="entry name" value="HD_GYP"/>
    <property type="match status" value="1"/>
</dbReference>
<proteinExistence type="predicted"/>
<accession>A0A371P0E1</accession>
<dbReference type="Gene3D" id="1.10.3210.10">
    <property type="entry name" value="Hypothetical protein af1432"/>
    <property type="match status" value="1"/>
</dbReference>